<dbReference type="InterPro" id="IPR025997">
    <property type="entry name" value="SBP_2_dom"/>
</dbReference>
<dbReference type="AlphaFoldDB" id="A0A926E178"/>
<evidence type="ECO:0000313" key="8">
    <source>
        <dbReference type="Proteomes" id="UP000653127"/>
    </source>
</evidence>
<accession>A0A926E178</accession>
<dbReference type="EMBL" id="JACRST010000011">
    <property type="protein sequence ID" value="MBC8546930.1"/>
    <property type="molecule type" value="Genomic_DNA"/>
</dbReference>
<comment type="similarity">
    <text evidence="2">Belongs to the bacterial solute-binding protein 2 family.</text>
</comment>
<dbReference type="Gene3D" id="3.40.50.2300">
    <property type="match status" value="2"/>
</dbReference>
<feature type="signal peptide" evidence="5">
    <location>
        <begin position="1"/>
        <end position="22"/>
    </location>
</feature>
<dbReference type="CDD" id="cd01540">
    <property type="entry name" value="PBP1_arabinose_binding"/>
    <property type="match status" value="1"/>
</dbReference>
<name>A0A926E178_9FIRM</name>
<evidence type="ECO:0000256" key="5">
    <source>
        <dbReference type="SAM" id="SignalP"/>
    </source>
</evidence>
<dbReference type="GO" id="GO:0042882">
    <property type="term" value="P:L-arabinose transmembrane transport"/>
    <property type="evidence" value="ECO:0007669"/>
    <property type="project" value="InterPro"/>
</dbReference>
<protein>
    <submittedName>
        <fullName evidence="7">Arabinose ABC transporter substrate-binding protein</fullName>
    </submittedName>
</protein>
<dbReference type="PROSITE" id="PS51257">
    <property type="entry name" value="PROKAR_LIPOPROTEIN"/>
    <property type="match status" value="1"/>
</dbReference>
<evidence type="ECO:0000256" key="4">
    <source>
        <dbReference type="SAM" id="MobiDB-lite"/>
    </source>
</evidence>
<dbReference type="InterPro" id="IPR050555">
    <property type="entry name" value="Bact_Solute-Bind_Prot2"/>
</dbReference>
<evidence type="ECO:0000256" key="2">
    <source>
        <dbReference type="ARBA" id="ARBA00007639"/>
    </source>
</evidence>
<evidence type="ECO:0000313" key="7">
    <source>
        <dbReference type="EMBL" id="MBC8546930.1"/>
    </source>
</evidence>
<evidence type="ECO:0000256" key="3">
    <source>
        <dbReference type="PIRSR" id="PIRSR002816-1"/>
    </source>
</evidence>
<comment type="subcellular location">
    <subcellularLocation>
        <location evidence="1">Cell envelope</location>
    </subcellularLocation>
</comment>
<dbReference type="InterPro" id="IPR026266">
    <property type="entry name" value="AraF"/>
</dbReference>
<keyword evidence="8" id="KW-1185">Reference proteome</keyword>
<proteinExistence type="inferred from homology"/>
<evidence type="ECO:0000259" key="6">
    <source>
        <dbReference type="Pfam" id="PF13407"/>
    </source>
</evidence>
<dbReference type="Proteomes" id="UP000653127">
    <property type="component" value="Unassembled WGS sequence"/>
</dbReference>
<dbReference type="Pfam" id="PF13407">
    <property type="entry name" value="Peripla_BP_4"/>
    <property type="match status" value="1"/>
</dbReference>
<reference evidence="7" key="1">
    <citation type="submission" date="2020-08" db="EMBL/GenBank/DDBJ databases">
        <title>Genome public.</title>
        <authorList>
            <person name="Liu C."/>
            <person name="Sun Q."/>
        </authorList>
    </citation>
    <scope>NUCLEOTIDE SEQUENCE</scope>
    <source>
        <strain evidence="7">NSJ-31</strain>
    </source>
</reference>
<dbReference type="SUPFAM" id="SSF53822">
    <property type="entry name" value="Periplasmic binding protein-like I"/>
    <property type="match status" value="1"/>
</dbReference>
<keyword evidence="5" id="KW-0732">Signal</keyword>
<evidence type="ECO:0000256" key="1">
    <source>
        <dbReference type="ARBA" id="ARBA00004196"/>
    </source>
</evidence>
<comment type="caution">
    <text evidence="7">The sequence shown here is derived from an EMBL/GenBank/DDBJ whole genome shotgun (WGS) entry which is preliminary data.</text>
</comment>
<dbReference type="GO" id="GO:0030246">
    <property type="term" value="F:carbohydrate binding"/>
    <property type="evidence" value="ECO:0007669"/>
    <property type="project" value="TreeGrafter"/>
</dbReference>
<feature type="chain" id="PRO_5038612627" evidence="5">
    <location>
        <begin position="23"/>
        <end position="356"/>
    </location>
</feature>
<sequence length="356" mass="38125">MKKALSLILASMLAMSLFGCGAQPSESSSVAEPAAPSSSAAAPSESSSEPAAPAEDIIIAGIYKAGDQQWFIGEGEAAKQKCIEMGAKDFMFIDAKMNPDTYLQALDNAITQGVSGILVCVPDQKLSQVTVDKCKEAGIPVIAADDQLLDESGEMIAPWVGIDGFAIGQAVGEWTANYAKENNMTGEDTAVLYLTMDQVSSCVPRTEGQIESWGKVFPDWPAERTFRSDYNGEQDKAYNAAAGVFTANPSIKKWIVMTPNDEGAAGATRALEAAGLDKESVVCGIGGYLAKLEFAKEEESAFKATAFINYVDVGAYSAENMMNYLLNGTEIPWEFKTPAVMITKENYKEIMKDQAE</sequence>
<organism evidence="7 8">
    <name type="scientific">Ligaoa zhengdingensis</name>
    <dbReference type="NCBI Taxonomy" id="2763658"/>
    <lineage>
        <taxon>Bacteria</taxon>
        <taxon>Bacillati</taxon>
        <taxon>Bacillota</taxon>
        <taxon>Clostridia</taxon>
        <taxon>Eubacteriales</taxon>
        <taxon>Oscillospiraceae</taxon>
        <taxon>Ligaoa</taxon>
    </lineage>
</organism>
<dbReference type="PANTHER" id="PTHR30036">
    <property type="entry name" value="D-XYLOSE-BINDING PERIPLASMIC PROTEIN"/>
    <property type="match status" value="1"/>
</dbReference>
<dbReference type="GO" id="GO:0030288">
    <property type="term" value="C:outer membrane-bounded periplasmic space"/>
    <property type="evidence" value="ECO:0007669"/>
    <property type="project" value="TreeGrafter"/>
</dbReference>
<dbReference type="PIRSF" id="PIRSF002816">
    <property type="entry name" value="AraF"/>
    <property type="match status" value="1"/>
</dbReference>
<feature type="site" description="The binding site for the sugar molecule has not yet been established, but C-87 may be involved" evidence="3">
    <location>
        <position position="120"/>
    </location>
</feature>
<gene>
    <name evidence="7" type="ORF">H8711_08285</name>
</gene>
<dbReference type="InterPro" id="IPR028082">
    <property type="entry name" value="Peripla_BP_I"/>
</dbReference>
<dbReference type="RefSeq" id="WP_249283007.1">
    <property type="nucleotide sequence ID" value="NZ_JACRST010000011.1"/>
</dbReference>
<feature type="domain" description="Periplasmic binding protein" evidence="6">
    <location>
        <begin position="62"/>
        <end position="326"/>
    </location>
</feature>
<feature type="region of interest" description="Disordered" evidence="4">
    <location>
        <begin position="28"/>
        <end position="50"/>
    </location>
</feature>
<dbReference type="PANTHER" id="PTHR30036:SF7">
    <property type="entry name" value="ABC TRANSPORTER PERIPLASMIC-BINDING PROTEIN YPHF"/>
    <property type="match status" value="1"/>
</dbReference>